<reference evidence="1 2" key="1">
    <citation type="submission" date="2020-02" db="EMBL/GenBank/DDBJ databases">
        <title>Complete Genome Sequences of Nine Phages Lytic against Multidrug-Resistant Pseudomonas aeruginosa.</title>
        <authorList>
            <person name="Farlow J."/>
            <person name="Freyberger H.R."/>
            <person name="He Y."/>
            <person name="Ward A.M."/>
            <person name="Rutvisuttinunt W."/>
            <person name="Li T."/>
            <person name="Jacobs A.C."/>
            <person name="Nikolich M.P."/>
            <person name="Filippov A."/>
        </authorList>
    </citation>
    <scope>NUCLEOTIDE SEQUENCE [LARGE SCALE GENOMIC DNA]</scope>
</reference>
<gene>
    <name evidence="1" type="ORF">Epa6_gp91</name>
</gene>
<protein>
    <submittedName>
        <fullName evidence="1">Uncharacterized protein</fullName>
    </submittedName>
</protein>
<proteinExistence type="predicted"/>
<accession>A0A6M4ET42</accession>
<organism evidence="1 2">
    <name type="scientific">Pseudomonas phage Epa6</name>
    <dbReference type="NCBI Taxonomy" id="2719576"/>
    <lineage>
        <taxon>Viruses</taxon>
        <taxon>Duplodnaviria</taxon>
        <taxon>Heunggongvirae</taxon>
        <taxon>Uroviricota</taxon>
        <taxon>Caudoviricetes</taxon>
        <taxon>Lindbergviridae</taxon>
        <taxon>Pbunavirus</taxon>
        <taxon>Pbunavirus EPa61</taxon>
    </lineage>
</organism>
<evidence type="ECO:0000313" key="2">
    <source>
        <dbReference type="Proteomes" id="UP000502292"/>
    </source>
</evidence>
<sequence>MRQYVVSAWTGPQPILSTMEAPFSVASCRVARPSPATGGASAPSTDQIVRLPDLTEYQIISQKCFTR</sequence>
<evidence type="ECO:0000313" key="1">
    <source>
        <dbReference type="EMBL" id="QJQ84990.1"/>
    </source>
</evidence>
<dbReference type="EMBL" id="MT108726">
    <property type="protein sequence ID" value="QJQ84990.1"/>
    <property type="molecule type" value="Genomic_DNA"/>
</dbReference>
<dbReference type="Proteomes" id="UP000502292">
    <property type="component" value="Segment"/>
</dbReference>
<name>A0A6M4ET42_9CAUD</name>